<sequence length="77" mass="8580">MQDTEVVAFRQPEANFIAMFLLTRISSIIPLQAKQHARTEAYASVTPALHANCVAPLPLSSWTDAPFAFGFRRVVFD</sequence>
<reference evidence="1" key="2">
    <citation type="journal article" date="2015" name="Data Brief">
        <title>Shoot transcriptome of the giant reed, Arundo donax.</title>
        <authorList>
            <person name="Barrero R.A."/>
            <person name="Guerrero F.D."/>
            <person name="Moolhuijzen P."/>
            <person name="Goolsby J.A."/>
            <person name="Tidwell J."/>
            <person name="Bellgard S.E."/>
            <person name="Bellgard M.I."/>
        </authorList>
    </citation>
    <scope>NUCLEOTIDE SEQUENCE</scope>
    <source>
        <tissue evidence="1">Shoot tissue taken approximately 20 cm above the soil surface</tissue>
    </source>
</reference>
<dbReference type="EMBL" id="GBRH01227192">
    <property type="protein sequence ID" value="JAD70703.1"/>
    <property type="molecule type" value="Transcribed_RNA"/>
</dbReference>
<reference evidence="1" key="1">
    <citation type="submission" date="2014-09" db="EMBL/GenBank/DDBJ databases">
        <authorList>
            <person name="Magalhaes I.L.F."/>
            <person name="Oliveira U."/>
            <person name="Santos F.R."/>
            <person name="Vidigal T.H.D.A."/>
            <person name="Brescovit A.D."/>
            <person name="Santos A.J."/>
        </authorList>
    </citation>
    <scope>NUCLEOTIDE SEQUENCE</scope>
    <source>
        <tissue evidence="1">Shoot tissue taken approximately 20 cm above the soil surface</tissue>
    </source>
</reference>
<organism evidence="1">
    <name type="scientific">Arundo donax</name>
    <name type="common">Giant reed</name>
    <name type="synonym">Donax arundinaceus</name>
    <dbReference type="NCBI Taxonomy" id="35708"/>
    <lineage>
        <taxon>Eukaryota</taxon>
        <taxon>Viridiplantae</taxon>
        <taxon>Streptophyta</taxon>
        <taxon>Embryophyta</taxon>
        <taxon>Tracheophyta</taxon>
        <taxon>Spermatophyta</taxon>
        <taxon>Magnoliopsida</taxon>
        <taxon>Liliopsida</taxon>
        <taxon>Poales</taxon>
        <taxon>Poaceae</taxon>
        <taxon>PACMAD clade</taxon>
        <taxon>Arundinoideae</taxon>
        <taxon>Arundineae</taxon>
        <taxon>Arundo</taxon>
    </lineage>
</organism>
<accession>A0A0A9C8C3</accession>
<name>A0A0A9C8C3_ARUDO</name>
<dbReference type="AlphaFoldDB" id="A0A0A9C8C3"/>
<evidence type="ECO:0000313" key="1">
    <source>
        <dbReference type="EMBL" id="JAD70703.1"/>
    </source>
</evidence>
<protein>
    <submittedName>
        <fullName evidence="1">Uncharacterized protein</fullName>
    </submittedName>
</protein>
<proteinExistence type="predicted"/>